<dbReference type="EMBL" id="CP017555">
    <property type="protein sequence ID" value="AOW02141.1"/>
    <property type="molecule type" value="Genomic_DNA"/>
</dbReference>
<evidence type="ECO:0000313" key="6">
    <source>
        <dbReference type="EMBL" id="AOW02141.1"/>
    </source>
</evidence>
<reference evidence="7 9" key="2">
    <citation type="submission" date="2018-07" db="EMBL/GenBank/DDBJ databases">
        <title>Draft Genome Assemblies for Five Robust Yarrowia lipolytica Strains Exhibiting High Lipid Production and Pentose Sugar Utilization and Sugar Alcohol Secretion from Undetoxified Lignocellulosic Biomass Hydrolysates.</title>
        <authorList>
            <consortium name="DOE Joint Genome Institute"/>
            <person name="Walker C."/>
            <person name="Ryu S."/>
            <person name="Na H."/>
            <person name="Zane M."/>
            <person name="LaButti K."/>
            <person name="Lipzen A."/>
            <person name="Haridas S."/>
            <person name="Barry K."/>
            <person name="Grigoriev I.V."/>
            <person name="Quarterman J."/>
            <person name="Slininger P."/>
            <person name="Dien B."/>
            <person name="Trinh C.T."/>
        </authorList>
    </citation>
    <scope>NUCLEOTIDE SEQUENCE [LARGE SCALE GENOMIC DNA]</scope>
    <source>
        <strain evidence="7 9">YB392</strain>
    </source>
</reference>
<evidence type="ECO:0000313" key="9">
    <source>
        <dbReference type="Proteomes" id="UP000256601"/>
    </source>
</evidence>
<evidence type="ECO:0000313" key="7">
    <source>
        <dbReference type="EMBL" id="RDW25285.1"/>
    </source>
</evidence>
<dbReference type="OrthoDB" id="1898560at2759"/>
<dbReference type="Proteomes" id="UP000256601">
    <property type="component" value="Unassembled WGS sequence"/>
</dbReference>
<feature type="repeat" description="WD" evidence="4">
    <location>
        <begin position="165"/>
        <end position="207"/>
    </location>
</feature>
<dbReference type="AlphaFoldDB" id="A0A1D8N922"/>
<dbReference type="Gene3D" id="2.130.10.10">
    <property type="entry name" value="YVTN repeat-like/Quinoprotein amine dehydrogenase"/>
    <property type="match status" value="1"/>
</dbReference>
<dbReference type="PANTHER" id="PTHR22852:SF0">
    <property type="entry name" value="DENTICLELESS PROTEIN HOMOLOG"/>
    <property type="match status" value="1"/>
</dbReference>
<dbReference type="GO" id="GO:0043161">
    <property type="term" value="P:proteasome-mediated ubiquitin-dependent protein catabolic process"/>
    <property type="evidence" value="ECO:0007669"/>
    <property type="project" value="TreeGrafter"/>
</dbReference>
<protein>
    <submittedName>
        <fullName evidence="7">WD40-repeat-containing domain protein</fullName>
    </submittedName>
</protein>
<dbReference type="GO" id="GO:0005634">
    <property type="term" value="C:nucleus"/>
    <property type="evidence" value="ECO:0007669"/>
    <property type="project" value="TreeGrafter"/>
</dbReference>
<dbReference type="InterPro" id="IPR001680">
    <property type="entry name" value="WD40_rpt"/>
</dbReference>
<dbReference type="InterPro" id="IPR051865">
    <property type="entry name" value="WD-repeat_CDT2_adapter"/>
</dbReference>
<evidence type="ECO:0000256" key="1">
    <source>
        <dbReference type="ARBA" id="ARBA00004906"/>
    </source>
</evidence>
<evidence type="ECO:0000313" key="8">
    <source>
        <dbReference type="Proteomes" id="UP000182444"/>
    </source>
</evidence>
<keyword evidence="2" id="KW-0833">Ubl conjugation pathway</keyword>
<name>A0A1D8N922_YARLL</name>
<evidence type="ECO:0000256" key="5">
    <source>
        <dbReference type="SAM" id="MobiDB-lite"/>
    </source>
</evidence>
<gene>
    <name evidence="7" type="ORF">B0I71DRAFT_132847</name>
    <name evidence="6" type="ORF">YALI1_C00442g</name>
</gene>
<dbReference type="KEGG" id="yli:2909200"/>
<dbReference type="VEuPathDB" id="FungiDB:YALI0_C00385g"/>
<dbReference type="InterPro" id="IPR036322">
    <property type="entry name" value="WD40_repeat_dom_sf"/>
</dbReference>
<comment type="pathway">
    <text evidence="1">Protein modification; protein ubiquitination.</text>
</comment>
<dbReference type="Pfam" id="PF00400">
    <property type="entry name" value="WD40"/>
    <property type="match status" value="1"/>
</dbReference>
<reference evidence="6 8" key="1">
    <citation type="journal article" date="2016" name="PLoS ONE">
        <title>Sequence Assembly of Yarrowia lipolytica Strain W29/CLIB89 Shows Transposable Element Diversity.</title>
        <authorList>
            <person name="Magnan C."/>
            <person name="Yu J."/>
            <person name="Chang I."/>
            <person name="Jahn E."/>
            <person name="Kanomata Y."/>
            <person name="Wu J."/>
            <person name="Zeller M."/>
            <person name="Oakes M."/>
            <person name="Baldi P."/>
            <person name="Sandmeyer S."/>
        </authorList>
    </citation>
    <scope>NUCLEOTIDE SEQUENCE [LARGE SCALE GENOMIC DNA]</scope>
    <source>
        <strain evidence="6">CLIB89</strain>
        <strain evidence="8">CLIB89(W29)</strain>
    </source>
</reference>
<comment type="similarity">
    <text evidence="3">Belongs to the WD repeat cdt2 family.</text>
</comment>
<evidence type="ECO:0000256" key="3">
    <source>
        <dbReference type="ARBA" id="ARBA00038344"/>
    </source>
</evidence>
<proteinExistence type="inferred from homology"/>
<dbReference type="GO" id="GO:0030674">
    <property type="term" value="F:protein-macromolecule adaptor activity"/>
    <property type="evidence" value="ECO:0007669"/>
    <property type="project" value="TreeGrafter"/>
</dbReference>
<evidence type="ECO:0000256" key="2">
    <source>
        <dbReference type="ARBA" id="ARBA00022786"/>
    </source>
</evidence>
<dbReference type="InterPro" id="IPR015943">
    <property type="entry name" value="WD40/YVTN_repeat-like_dom_sf"/>
</dbReference>
<organism evidence="6 8">
    <name type="scientific">Yarrowia lipolytica</name>
    <name type="common">Candida lipolytica</name>
    <dbReference type="NCBI Taxonomy" id="4952"/>
    <lineage>
        <taxon>Eukaryota</taxon>
        <taxon>Fungi</taxon>
        <taxon>Dikarya</taxon>
        <taxon>Ascomycota</taxon>
        <taxon>Saccharomycotina</taxon>
        <taxon>Dipodascomycetes</taxon>
        <taxon>Dipodascales</taxon>
        <taxon>Dipodascales incertae sedis</taxon>
        <taxon>Yarrowia</taxon>
    </lineage>
</organism>
<evidence type="ECO:0000256" key="4">
    <source>
        <dbReference type="PROSITE-ProRule" id="PRU00221"/>
    </source>
</evidence>
<dbReference type="SUPFAM" id="SSF50978">
    <property type="entry name" value="WD40 repeat-like"/>
    <property type="match status" value="1"/>
</dbReference>
<dbReference type="EMBL" id="KZ859006">
    <property type="protein sequence ID" value="RDW25285.1"/>
    <property type="molecule type" value="Genomic_DNA"/>
</dbReference>
<dbReference type="RefSeq" id="XP_501283.1">
    <property type="nucleotide sequence ID" value="XM_501283.1"/>
</dbReference>
<accession>A0A1D8N922</accession>
<dbReference type="GeneID" id="2909200"/>
<dbReference type="eggNOG" id="KOG0321">
    <property type="taxonomic scope" value="Eukaryota"/>
</dbReference>
<dbReference type="PROSITE" id="PS50082">
    <property type="entry name" value="WD_REPEATS_2"/>
    <property type="match status" value="1"/>
</dbReference>
<dbReference type="SMART" id="SM00320">
    <property type="entry name" value="WD40"/>
    <property type="match status" value="4"/>
</dbReference>
<dbReference type="Proteomes" id="UP000182444">
    <property type="component" value="Chromosome 1C"/>
</dbReference>
<sequence>MSHPLQEFSPSQLNKRRQASIFDFGATKKRRHEYPPSPPSSSPIKRTDDYTSAEFSTLEKSPVPFEIAVCLPSHLRSGINSLSHNASFLSRLQWREMDGLRRHIMTQNPIPHRYAQATGIAVAIEDCPLPVLCGVSSSSTNGFWIGTQDGKAVNVNKQLQHVNTIQMHNNAILDMSTGAGLPDFLATASGDKSVILWETAQNEDVIVRQYFCGNGGSVRKVASHDSAQLLAAASRSGSVTVIDARSEEPIMNLHANAHHTLFGKGPRLTKIEKAVKPGLTAIDWITDTTLATACGTDSEIRIWDTRYLKQDGHSGIMFVEGRASKPVALFKSEEKSGVTDLHYDKQSNILYSVGHKSVCGYSCNYGAYLGMDTVLSPNLDSWQPPVVSAPVEARSFYSGSAITDGYLAVGEGSETVNVFSLPDSLSTVSRGMEGRRVAADASGSMTNVNGAMEVAALSWVDGTLMGCTDAGVVFRVDEKDYR</sequence>
<keyword evidence="4" id="KW-0853">WD repeat</keyword>
<feature type="region of interest" description="Disordered" evidence="5">
    <location>
        <begin position="1"/>
        <end position="53"/>
    </location>
</feature>
<dbReference type="PANTHER" id="PTHR22852">
    <property type="entry name" value="LETHAL 2 DENTICLELESS PROTEIN RETINOIC ACID-REGULATED NUCLEAR MATRIX-ASSOCIATED PROTEIN"/>
    <property type="match status" value="1"/>
</dbReference>
<dbReference type="VEuPathDB" id="FungiDB:YALI1_C00442g"/>